<protein>
    <submittedName>
        <fullName evidence="2">Uncharacterized protein</fullName>
    </submittedName>
</protein>
<comment type="caution">
    <text evidence="2">The sequence shown here is derived from an EMBL/GenBank/DDBJ whole genome shotgun (WGS) entry which is preliminary data.</text>
</comment>
<dbReference type="Proteomes" id="UP001216674">
    <property type="component" value="Unassembled WGS sequence"/>
</dbReference>
<keyword evidence="3" id="KW-1185">Reference proteome</keyword>
<accession>A0ABT6AMC3</accession>
<sequence length="63" mass="7003">LAFQAGLGSVARHRNHLQHNQPVGHQRKRPAPIRQPAAHMIDAQRDAATLAIFDAFFARPDLV</sequence>
<evidence type="ECO:0000256" key="1">
    <source>
        <dbReference type="SAM" id="MobiDB-lite"/>
    </source>
</evidence>
<organism evidence="2 3">
    <name type="scientific">Cupriavidus basilensis</name>
    <dbReference type="NCBI Taxonomy" id="68895"/>
    <lineage>
        <taxon>Bacteria</taxon>
        <taxon>Pseudomonadati</taxon>
        <taxon>Pseudomonadota</taxon>
        <taxon>Betaproteobacteria</taxon>
        <taxon>Burkholderiales</taxon>
        <taxon>Burkholderiaceae</taxon>
        <taxon>Cupriavidus</taxon>
    </lineage>
</organism>
<name>A0ABT6AMC3_9BURK</name>
<feature type="non-terminal residue" evidence="2">
    <location>
        <position position="1"/>
    </location>
</feature>
<reference evidence="2 3" key="1">
    <citation type="submission" date="2023-03" db="EMBL/GenBank/DDBJ databases">
        <title>Draft assemblies of triclosan tolerant bacteria isolated from returned activated sludge.</title>
        <authorList>
            <person name="Van Hamelsveld S."/>
        </authorList>
    </citation>
    <scope>NUCLEOTIDE SEQUENCE [LARGE SCALE GENOMIC DNA]</scope>
    <source>
        <strain evidence="2 3">GW210010_S58</strain>
    </source>
</reference>
<feature type="region of interest" description="Disordered" evidence="1">
    <location>
        <begin position="1"/>
        <end position="34"/>
    </location>
</feature>
<proteinExistence type="predicted"/>
<evidence type="ECO:0000313" key="3">
    <source>
        <dbReference type="Proteomes" id="UP001216674"/>
    </source>
</evidence>
<dbReference type="RefSeq" id="WP_276264998.1">
    <property type="nucleotide sequence ID" value="NZ_JARJLM010000210.1"/>
</dbReference>
<evidence type="ECO:0000313" key="2">
    <source>
        <dbReference type="EMBL" id="MDF3833755.1"/>
    </source>
</evidence>
<dbReference type="EMBL" id="JARJLM010000210">
    <property type="protein sequence ID" value="MDF3833755.1"/>
    <property type="molecule type" value="Genomic_DNA"/>
</dbReference>
<gene>
    <name evidence="2" type="ORF">P3W85_12460</name>
</gene>